<evidence type="ECO:0000256" key="4">
    <source>
        <dbReference type="ARBA" id="ARBA00023136"/>
    </source>
</evidence>
<organism evidence="6 7">
    <name type="scientific">Bacillus gaemokensis</name>
    <dbReference type="NCBI Taxonomy" id="574375"/>
    <lineage>
        <taxon>Bacteria</taxon>
        <taxon>Bacillati</taxon>
        <taxon>Bacillota</taxon>
        <taxon>Bacilli</taxon>
        <taxon>Bacillales</taxon>
        <taxon>Bacillaceae</taxon>
        <taxon>Bacillus</taxon>
        <taxon>Bacillus cereus group</taxon>
    </lineage>
</organism>
<dbReference type="GO" id="GO:0016020">
    <property type="term" value="C:membrane"/>
    <property type="evidence" value="ECO:0007669"/>
    <property type="project" value="UniProtKB-SubCell"/>
</dbReference>
<comment type="subcellular location">
    <subcellularLocation>
        <location evidence="1">Membrane</location>
        <topology evidence="1">Multi-pass membrane protein</topology>
    </subcellularLocation>
</comment>
<evidence type="ECO:0000256" key="2">
    <source>
        <dbReference type="ARBA" id="ARBA00022692"/>
    </source>
</evidence>
<dbReference type="eggNOG" id="COG0531">
    <property type="taxonomic scope" value="Bacteria"/>
</dbReference>
<evidence type="ECO:0000256" key="1">
    <source>
        <dbReference type="ARBA" id="ARBA00004141"/>
    </source>
</evidence>
<proteinExistence type="predicted"/>
<feature type="transmembrane region" description="Helical" evidence="5">
    <location>
        <begin position="42"/>
        <end position="62"/>
    </location>
</feature>
<dbReference type="EMBL" id="JOTM01000040">
    <property type="protein sequence ID" value="KEK22106.1"/>
    <property type="molecule type" value="Genomic_DNA"/>
</dbReference>
<protein>
    <recommendedName>
        <fullName evidence="8">Amino acid permease</fullName>
    </recommendedName>
</protein>
<accession>A0A073K6D4</accession>
<dbReference type="GO" id="GO:0022857">
    <property type="term" value="F:transmembrane transporter activity"/>
    <property type="evidence" value="ECO:0007669"/>
    <property type="project" value="InterPro"/>
</dbReference>
<keyword evidence="4 5" id="KW-0472">Membrane</keyword>
<keyword evidence="3 5" id="KW-1133">Transmembrane helix</keyword>
<dbReference type="Gene3D" id="1.20.1740.10">
    <property type="entry name" value="Amino acid/polyamine transporter I"/>
    <property type="match status" value="1"/>
</dbReference>
<name>A0A073K6D4_9BACI</name>
<feature type="transmembrane region" description="Helical" evidence="5">
    <location>
        <begin position="12"/>
        <end position="30"/>
    </location>
</feature>
<sequence length="137" mass="14726">MNNNSFITIFKIIIPGLTIGTLLFVGFHGGNFSSNQGFVPSGWSNVLTAMATSGIIFAFNGFQSPINMTGEAKNPGRSIPRAVIGSLLIATVIYVLLQITFIGAVDPTMIVNVWSNLNFNSPYRDVNASINLLKLAM</sequence>
<dbReference type="Pfam" id="PF13520">
    <property type="entry name" value="AA_permease_2"/>
    <property type="match status" value="1"/>
</dbReference>
<keyword evidence="7" id="KW-1185">Reference proteome</keyword>
<dbReference type="AlphaFoldDB" id="A0A073K6D4"/>
<comment type="caution">
    <text evidence="6">The sequence shown here is derived from an EMBL/GenBank/DDBJ whole genome shotgun (WGS) entry which is preliminary data.</text>
</comment>
<gene>
    <name evidence="6" type="ORF">BAGA_22030</name>
</gene>
<evidence type="ECO:0008006" key="8">
    <source>
        <dbReference type="Google" id="ProtNLM"/>
    </source>
</evidence>
<dbReference type="RefSeq" id="WP_033678100.1">
    <property type="nucleotide sequence ID" value="NZ_LTAQ01000022.1"/>
</dbReference>
<evidence type="ECO:0000256" key="3">
    <source>
        <dbReference type="ARBA" id="ARBA00022989"/>
    </source>
</evidence>
<dbReference type="InterPro" id="IPR002293">
    <property type="entry name" value="AA/rel_permease1"/>
</dbReference>
<dbReference type="InterPro" id="IPR052962">
    <property type="entry name" value="AA_Transporter_AGT"/>
</dbReference>
<reference evidence="6 7" key="1">
    <citation type="submission" date="2014-06" db="EMBL/GenBank/DDBJ databases">
        <title>Draft genome sequence of Bacillus gaemokensis JCM 15801 (MCCC 1A00707).</title>
        <authorList>
            <person name="Lai Q."/>
            <person name="Liu Y."/>
            <person name="Shao Z."/>
        </authorList>
    </citation>
    <scope>NUCLEOTIDE SEQUENCE [LARGE SCALE GENOMIC DNA]</scope>
    <source>
        <strain evidence="6 7">JCM 15801</strain>
    </source>
</reference>
<evidence type="ECO:0000256" key="5">
    <source>
        <dbReference type="SAM" id="Phobius"/>
    </source>
</evidence>
<dbReference type="PANTHER" id="PTHR47547">
    <property type="match status" value="1"/>
</dbReference>
<evidence type="ECO:0000313" key="7">
    <source>
        <dbReference type="Proteomes" id="UP000027778"/>
    </source>
</evidence>
<keyword evidence="2 5" id="KW-0812">Transmembrane</keyword>
<dbReference type="PANTHER" id="PTHR47547:SF1">
    <property type="entry name" value="ASPARTATE-PROTON SYMPORTER"/>
    <property type="match status" value="1"/>
</dbReference>
<dbReference type="Proteomes" id="UP000027778">
    <property type="component" value="Unassembled WGS sequence"/>
</dbReference>
<feature type="transmembrane region" description="Helical" evidence="5">
    <location>
        <begin position="83"/>
        <end position="105"/>
    </location>
</feature>
<dbReference type="STRING" id="574375.AZF08_26710"/>
<evidence type="ECO:0000313" key="6">
    <source>
        <dbReference type="EMBL" id="KEK22106.1"/>
    </source>
</evidence>